<name>A0A6J6JT66_9ZZZZ</name>
<dbReference type="AlphaFoldDB" id="A0A6J6JT66"/>
<dbReference type="SUPFAM" id="SSF55961">
    <property type="entry name" value="Bet v1-like"/>
    <property type="match status" value="1"/>
</dbReference>
<evidence type="ECO:0000313" key="3">
    <source>
        <dbReference type="EMBL" id="CAB4753164.1"/>
    </source>
</evidence>
<dbReference type="PANTHER" id="PTHR39683:SF4">
    <property type="entry name" value="COENZYME Q-BINDING PROTEIN COQ10 START DOMAIN-CONTAINING PROTEIN"/>
    <property type="match status" value="1"/>
</dbReference>
<proteinExistence type="predicted"/>
<reference evidence="1" key="1">
    <citation type="submission" date="2020-05" db="EMBL/GenBank/DDBJ databases">
        <authorList>
            <person name="Chiriac C."/>
            <person name="Salcher M."/>
            <person name="Ghai R."/>
            <person name="Kavagutti S V."/>
        </authorList>
    </citation>
    <scope>NUCLEOTIDE SEQUENCE</scope>
</reference>
<sequence>MACGPVGWVYSRPVSNDRDMVDSGSDSVVVAAAPERCFEVASSFEQYPRWARDVKEAIVLDRDSEGRPSSVEYRASALGRSTHFILQYDYSQAPRRLSWHMVDGDIMRSIRGAYTFDQVAEGTRVSYDLAIELVIPLPGFVKRRAEMRILSTLKELKAQIES</sequence>
<dbReference type="PANTHER" id="PTHR39683">
    <property type="entry name" value="CONSERVED PROTEIN TB16.3"/>
    <property type="match status" value="1"/>
</dbReference>
<dbReference type="InterPro" id="IPR023393">
    <property type="entry name" value="START-like_dom_sf"/>
</dbReference>
<dbReference type="Gene3D" id="3.30.530.20">
    <property type="match status" value="1"/>
</dbReference>
<gene>
    <name evidence="1" type="ORF">UFOPK2166_00080</name>
    <name evidence="2" type="ORF">UFOPK2657_00312</name>
    <name evidence="3" type="ORF">UFOPK2872_00076</name>
</gene>
<protein>
    <submittedName>
        <fullName evidence="1">Unannotated protein</fullName>
    </submittedName>
</protein>
<accession>A0A6J6JT66</accession>
<dbReference type="EMBL" id="CAEZYG010000032">
    <property type="protein sequence ID" value="CAB4707077.1"/>
    <property type="molecule type" value="Genomic_DNA"/>
</dbReference>
<evidence type="ECO:0000313" key="2">
    <source>
        <dbReference type="EMBL" id="CAB4707077.1"/>
    </source>
</evidence>
<organism evidence="1">
    <name type="scientific">freshwater metagenome</name>
    <dbReference type="NCBI Taxonomy" id="449393"/>
    <lineage>
        <taxon>unclassified sequences</taxon>
        <taxon>metagenomes</taxon>
        <taxon>ecological metagenomes</taxon>
    </lineage>
</organism>
<dbReference type="Pfam" id="PF10604">
    <property type="entry name" value="Polyketide_cyc2"/>
    <property type="match status" value="1"/>
</dbReference>
<dbReference type="EMBL" id="CAEZZM010000003">
    <property type="protein sequence ID" value="CAB4753164.1"/>
    <property type="molecule type" value="Genomic_DNA"/>
</dbReference>
<evidence type="ECO:0000313" key="1">
    <source>
        <dbReference type="EMBL" id="CAB4639535.1"/>
    </source>
</evidence>
<dbReference type="InterPro" id="IPR019587">
    <property type="entry name" value="Polyketide_cyclase/dehydratase"/>
</dbReference>
<dbReference type="EMBL" id="CAEZWB010000004">
    <property type="protein sequence ID" value="CAB4639535.1"/>
    <property type="molecule type" value="Genomic_DNA"/>
</dbReference>